<feature type="transmembrane region" description="Helical" evidence="7">
    <location>
        <begin position="90"/>
        <end position="116"/>
    </location>
</feature>
<keyword evidence="4" id="KW-0560">Oxidoreductase</keyword>
<evidence type="ECO:0000256" key="6">
    <source>
        <dbReference type="ARBA" id="ARBA00023136"/>
    </source>
</evidence>
<keyword evidence="2 7" id="KW-0812">Transmembrane</keyword>
<evidence type="ECO:0000256" key="5">
    <source>
        <dbReference type="ARBA" id="ARBA00023098"/>
    </source>
</evidence>
<dbReference type="Pfam" id="PF04116">
    <property type="entry name" value="FA_hydroxylase"/>
    <property type="match status" value="1"/>
</dbReference>
<reference evidence="9 10" key="1">
    <citation type="submission" date="2023-07" db="EMBL/GenBank/DDBJ databases">
        <title>Sequencing the genomes of 1000 actinobacteria strains.</title>
        <authorList>
            <person name="Klenk H.-P."/>
        </authorList>
    </citation>
    <scope>NUCLEOTIDE SEQUENCE [LARGE SCALE GENOMIC DNA]</scope>
    <source>
        <strain evidence="9 10">DSM 44711</strain>
    </source>
</reference>
<proteinExistence type="predicted"/>
<comment type="subcellular location">
    <subcellularLocation>
        <location evidence="1">Endomembrane system</location>
        <topology evidence="1">Multi-pass membrane protein</topology>
    </subcellularLocation>
</comment>
<feature type="transmembrane region" description="Helical" evidence="7">
    <location>
        <begin position="28"/>
        <end position="46"/>
    </location>
</feature>
<evidence type="ECO:0000313" key="9">
    <source>
        <dbReference type="EMBL" id="MDR7327640.1"/>
    </source>
</evidence>
<evidence type="ECO:0000256" key="3">
    <source>
        <dbReference type="ARBA" id="ARBA00022989"/>
    </source>
</evidence>
<name>A0AAE4CWX1_9ACTN</name>
<organism evidence="9 10">
    <name type="scientific">Catenuloplanes niger</name>
    <dbReference type="NCBI Taxonomy" id="587534"/>
    <lineage>
        <taxon>Bacteria</taxon>
        <taxon>Bacillati</taxon>
        <taxon>Actinomycetota</taxon>
        <taxon>Actinomycetes</taxon>
        <taxon>Micromonosporales</taxon>
        <taxon>Micromonosporaceae</taxon>
        <taxon>Catenuloplanes</taxon>
    </lineage>
</organism>
<keyword evidence="10" id="KW-1185">Reference proteome</keyword>
<evidence type="ECO:0000256" key="4">
    <source>
        <dbReference type="ARBA" id="ARBA00023002"/>
    </source>
</evidence>
<dbReference type="GO" id="GO:0006643">
    <property type="term" value="P:membrane lipid metabolic process"/>
    <property type="evidence" value="ECO:0007669"/>
    <property type="project" value="TreeGrafter"/>
</dbReference>
<accession>A0AAE4CWX1</accession>
<dbReference type="PANTHER" id="PTHR21624:SF1">
    <property type="entry name" value="ALKYLGLYCEROL MONOOXYGENASE"/>
    <property type="match status" value="1"/>
</dbReference>
<evidence type="ECO:0000256" key="1">
    <source>
        <dbReference type="ARBA" id="ARBA00004127"/>
    </source>
</evidence>
<keyword evidence="5" id="KW-0443">Lipid metabolism</keyword>
<dbReference type="Proteomes" id="UP001183629">
    <property type="component" value="Unassembled WGS sequence"/>
</dbReference>
<dbReference type="GO" id="GO:0008610">
    <property type="term" value="P:lipid biosynthetic process"/>
    <property type="evidence" value="ECO:0007669"/>
    <property type="project" value="InterPro"/>
</dbReference>
<dbReference type="GO" id="GO:0016020">
    <property type="term" value="C:membrane"/>
    <property type="evidence" value="ECO:0007669"/>
    <property type="project" value="GOC"/>
</dbReference>
<dbReference type="EMBL" id="JAVDYC010000001">
    <property type="protein sequence ID" value="MDR7327640.1"/>
    <property type="molecule type" value="Genomic_DNA"/>
</dbReference>
<dbReference type="PANTHER" id="PTHR21624">
    <property type="entry name" value="STEROL DESATURASE-RELATED PROTEIN"/>
    <property type="match status" value="1"/>
</dbReference>
<dbReference type="GO" id="GO:0005506">
    <property type="term" value="F:iron ion binding"/>
    <property type="evidence" value="ECO:0007669"/>
    <property type="project" value="InterPro"/>
</dbReference>
<feature type="transmembrane region" description="Helical" evidence="7">
    <location>
        <begin position="52"/>
        <end position="69"/>
    </location>
</feature>
<protein>
    <submittedName>
        <fullName evidence="9">Sterol desaturase/sphingolipid hydroxylase (Fatty acid hydroxylase superfamily)</fullName>
    </submittedName>
</protein>
<evidence type="ECO:0000313" key="10">
    <source>
        <dbReference type="Proteomes" id="UP001183629"/>
    </source>
</evidence>
<dbReference type="GO" id="GO:0012505">
    <property type="term" value="C:endomembrane system"/>
    <property type="evidence" value="ECO:0007669"/>
    <property type="project" value="UniProtKB-SubCell"/>
</dbReference>
<gene>
    <name evidence="9" type="ORF">J2S44_007890</name>
</gene>
<keyword evidence="6 7" id="KW-0472">Membrane</keyword>
<comment type="caution">
    <text evidence="9">The sequence shown here is derived from an EMBL/GenBank/DDBJ whole genome shotgun (WGS) entry which is preliminary data.</text>
</comment>
<sequence>MDISAQHTPVPSTSTSTPAAVVRAGLRVLSYPALLVAMAVVGLAGPRLGWDLGVANFAFLLGTLAYFAILERLIPYDPAWHPSRREWRWYGTYFLLTLLGGGIAQLAVSWLVAALATAEPALPPAAEIPLALLAGSLGSYVMHRLGHTNSWLWKLHGVHHLPDKVNVGNNGVSHIFDIVLAQGAVQLTLAFAGFSEPSVFLVGLFVVVQGYFTHANIDVRIGWLNHVLASPEQHRLHHSTDLAEAGNFGSDLSVWDQLFGSFTWRPGRRPAAIGVTDPASFPPVGAVGATLLHPLRGDRRY</sequence>
<evidence type="ECO:0000256" key="2">
    <source>
        <dbReference type="ARBA" id="ARBA00022692"/>
    </source>
</evidence>
<dbReference type="AlphaFoldDB" id="A0AAE4CWX1"/>
<dbReference type="InterPro" id="IPR051689">
    <property type="entry name" value="Sterol_desaturase/TMEM195"/>
</dbReference>
<keyword evidence="3 7" id="KW-1133">Transmembrane helix</keyword>
<evidence type="ECO:0000259" key="8">
    <source>
        <dbReference type="Pfam" id="PF04116"/>
    </source>
</evidence>
<feature type="domain" description="Fatty acid hydroxylase" evidence="8">
    <location>
        <begin position="130"/>
        <end position="261"/>
    </location>
</feature>
<dbReference type="GO" id="GO:0050479">
    <property type="term" value="F:glyceryl-ether monooxygenase activity"/>
    <property type="evidence" value="ECO:0007669"/>
    <property type="project" value="TreeGrafter"/>
</dbReference>
<dbReference type="RefSeq" id="WP_310425183.1">
    <property type="nucleotide sequence ID" value="NZ_JAVDYC010000001.1"/>
</dbReference>
<evidence type="ECO:0000256" key="7">
    <source>
        <dbReference type="SAM" id="Phobius"/>
    </source>
</evidence>
<dbReference type="InterPro" id="IPR006694">
    <property type="entry name" value="Fatty_acid_hydroxylase"/>
</dbReference>